<dbReference type="RefSeq" id="WP_079914713.1">
    <property type="nucleotide sequence ID" value="NZ_BAABJG010000029.1"/>
</dbReference>
<dbReference type="Proteomes" id="UP001597180">
    <property type="component" value="Unassembled WGS sequence"/>
</dbReference>
<evidence type="ECO:0000313" key="1">
    <source>
        <dbReference type="EMBL" id="MFD1220918.1"/>
    </source>
</evidence>
<protein>
    <submittedName>
        <fullName evidence="1">Peptidoglycan-binding protein LysM</fullName>
    </submittedName>
</protein>
<proteinExistence type="predicted"/>
<accession>A0ABW3UJH6</accession>
<evidence type="ECO:0000313" key="2">
    <source>
        <dbReference type="Proteomes" id="UP001597180"/>
    </source>
</evidence>
<comment type="caution">
    <text evidence="1">The sequence shown here is derived from an EMBL/GenBank/DDBJ whole genome shotgun (WGS) entry which is preliminary data.</text>
</comment>
<name>A0ABW3UJH6_9BACL</name>
<dbReference type="EMBL" id="JBHTLU010000014">
    <property type="protein sequence ID" value="MFD1220918.1"/>
    <property type="molecule type" value="Genomic_DNA"/>
</dbReference>
<reference evidence="2" key="1">
    <citation type="journal article" date="2019" name="Int. J. Syst. Evol. Microbiol.">
        <title>The Global Catalogue of Microorganisms (GCM) 10K type strain sequencing project: providing services to taxonomists for standard genome sequencing and annotation.</title>
        <authorList>
            <consortium name="The Broad Institute Genomics Platform"/>
            <consortium name="The Broad Institute Genome Sequencing Center for Infectious Disease"/>
            <person name="Wu L."/>
            <person name="Ma J."/>
        </authorList>
    </citation>
    <scope>NUCLEOTIDE SEQUENCE [LARGE SCALE GENOMIC DNA]</scope>
    <source>
        <strain evidence="2">CCUG 53270</strain>
    </source>
</reference>
<keyword evidence="2" id="KW-1185">Reference proteome</keyword>
<organism evidence="1 2">
    <name type="scientific">Paenibacillus vulneris</name>
    <dbReference type="NCBI Taxonomy" id="1133364"/>
    <lineage>
        <taxon>Bacteria</taxon>
        <taxon>Bacillati</taxon>
        <taxon>Bacillota</taxon>
        <taxon>Bacilli</taxon>
        <taxon>Bacillales</taxon>
        <taxon>Paenibacillaceae</taxon>
        <taxon>Paenibacillus</taxon>
    </lineage>
</organism>
<gene>
    <name evidence="1" type="ORF">ACFQ4B_12405</name>
</gene>
<sequence>MNNYRISLSWNNQAEGFQLPVNPESLDVKEEGQGKTYNIVGRGGGTDETRAGEINVIKNPKLKEVSFSSFFPNQYYPFVNEEVTLFVPMYYVNLIRKWMESKHPIRFIFAGDYNALAKASGVTGLSDLNFPASIESFEWKQSAGSSGDIEYTLKLKEYVFYSARGVSTVELENGETAIVQQQPMRPDERVKPETYTLRAGEQLREVAKRLFGDENRWTELQAFNGITNDKVMELPAGTLVRIPQY</sequence>